<accession>A0ABT5UKK8</accession>
<name>A0ABT5UKK8_9GAMM</name>
<dbReference type="RefSeq" id="WP_274692314.1">
    <property type="nucleotide sequence ID" value="NZ_JAPMOU010000120.1"/>
</dbReference>
<protein>
    <submittedName>
        <fullName evidence="1">Uncharacterized protein</fullName>
    </submittedName>
</protein>
<reference evidence="1 2" key="1">
    <citation type="submission" date="2022-11" db="EMBL/GenBank/DDBJ databases">
        <title>Spartinivicinus poritis sp. nov., isolated from scleractinian coral Porites lutea.</title>
        <authorList>
            <person name="Zhang G."/>
            <person name="Cai L."/>
            <person name="Wei Q."/>
        </authorList>
    </citation>
    <scope>NUCLEOTIDE SEQUENCE [LARGE SCALE GENOMIC DNA]</scope>
    <source>
        <strain evidence="1 2">A2-2</strain>
    </source>
</reference>
<dbReference type="EMBL" id="JAPMOU010000120">
    <property type="protein sequence ID" value="MDE1466017.1"/>
    <property type="molecule type" value="Genomic_DNA"/>
</dbReference>
<dbReference type="Proteomes" id="UP001528823">
    <property type="component" value="Unassembled WGS sequence"/>
</dbReference>
<organism evidence="1 2">
    <name type="scientific">Spartinivicinus poritis</name>
    <dbReference type="NCBI Taxonomy" id="2994640"/>
    <lineage>
        <taxon>Bacteria</taxon>
        <taxon>Pseudomonadati</taxon>
        <taxon>Pseudomonadota</taxon>
        <taxon>Gammaproteobacteria</taxon>
        <taxon>Oceanospirillales</taxon>
        <taxon>Zooshikellaceae</taxon>
        <taxon>Spartinivicinus</taxon>
    </lineage>
</organism>
<gene>
    <name evidence="1" type="ORF">ORQ98_29095</name>
</gene>
<evidence type="ECO:0000313" key="2">
    <source>
        <dbReference type="Proteomes" id="UP001528823"/>
    </source>
</evidence>
<evidence type="ECO:0000313" key="1">
    <source>
        <dbReference type="EMBL" id="MDE1466017.1"/>
    </source>
</evidence>
<sequence>MNRKDEQEVKRKLKVLAYAQETGNVIFTPFSGHLSLGVYAHSCSNCCCFTTRGRVPFSAQIRVQVFC</sequence>
<comment type="caution">
    <text evidence="1">The sequence shown here is derived from an EMBL/GenBank/DDBJ whole genome shotgun (WGS) entry which is preliminary data.</text>
</comment>
<keyword evidence="2" id="KW-1185">Reference proteome</keyword>
<proteinExistence type="predicted"/>